<dbReference type="RefSeq" id="WP_107196348.1">
    <property type="nucleotide sequence ID" value="NZ_CP029462.1"/>
</dbReference>
<accession>A0A346B147</accession>
<dbReference type="Pfam" id="PF07261">
    <property type="entry name" value="DnaB_2"/>
    <property type="match status" value="1"/>
</dbReference>
<evidence type="ECO:0000256" key="1">
    <source>
        <dbReference type="ARBA" id="ARBA00093462"/>
    </source>
</evidence>
<feature type="domain" description="Lin1244/Lin1753-like N-terminal" evidence="4">
    <location>
        <begin position="7"/>
        <end position="101"/>
    </location>
</feature>
<proteinExistence type="inferred from homology"/>
<gene>
    <name evidence="5" type="ORF">DKB62_09840</name>
</gene>
<dbReference type="InterPro" id="IPR025400">
    <property type="entry name" value="Lin1244/Lin1753-like_N"/>
</dbReference>
<evidence type="ECO:0000313" key="6">
    <source>
        <dbReference type="Proteomes" id="UP000254337"/>
    </source>
</evidence>
<feature type="region of interest" description="Disordered" evidence="2">
    <location>
        <begin position="261"/>
        <end position="282"/>
    </location>
</feature>
<feature type="domain" description="DnaB/C C-terminal" evidence="3">
    <location>
        <begin position="197"/>
        <end position="258"/>
    </location>
</feature>
<dbReference type="Gene3D" id="1.10.10.630">
    <property type="entry name" value="DnaD domain-like"/>
    <property type="match status" value="1"/>
</dbReference>
<dbReference type="EMBL" id="CP029462">
    <property type="protein sequence ID" value="AXL21840.1"/>
    <property type="molecule type" value="Genomic_DNA"/>
</dbReference>
<evidence type="ECO:0000256" key="2">
    <source>
        <dbReference type="SAM" id="MobiDB-lite"/>
    </source>
</evidence>
<protein>
    <submittedName>
        <fullName evidence="5">DUF4373 domain-containing protein</fullName>
    </submittedName>
</protein>
<dbReference type="PANTHER" id="PTHR39196">
    <property type="entry name" value="PRIMOSOME, DNAD SUBUNIT"/>
    <property type="match status" value="1"/>
</dbReference>
<reference evidence="5 6" key="1">
    <citation type="submission" date="2018-05" db="EMBL/GenBank/DDBJ databases">
        <title>Complete genome sequence of Megasphaera sp. AJH120T, isolated from the ceca of a chicken.</title>
        <authorList>
            <person name="Maki J."/>
            <person name="Looft T."/>
        </authorList>
    </citation>
    <scope>NUCLEOTIDE SEQUENCE [LARGE SCALE GENOMIC DNA]</scope>
    <source>
        <strain evidence="5 6">AJH120</strain>
    </source>
</reference>
<feature type="compositionally biased region" description="Polar residues" evidence="2">
    <location>
        <begin position="269"/>
        <end position="282"/>
    </location>
</feature>
<evidence type="ECO:0000313" key="5">
    <source>
        <dbReference type="EMBL" id="AXL21840.1"/>
    </source>
</evidence>
<dbReference type="SUPFAM" id="SSF158499">
    <property type="entry name" value="DnaD domain-like"/>
    <property type="match status" value="1"/>
</dbReference>
<dbReference type="NCBIfam" id="TIGR01446">
    <property type="entry name" value="DnaD_dom"/>
    <property type="match status" value="1"/>
</dbReference>
<organism evidence="5 6">
    <name type="scientific">Megasphaera stantonii</name>
    <dbReference type="NCBI Taxonomy" id="2144175"/>
    <lineage>
        <taxon>Bacteria</taxon>
        <taxon>Bacillati</taxon>
        <taxon>Bacillota</taxon>
        <taxon>Negativicutes</taxon>
        <taxon>Veillonellales</taxon>
        <taxon>Veillonellaceae</taxon>
        <taxon>Megasphaera</taxon>
    </lineage>
</organism>
<dbReference type="Pfam" id="PF14297">
    <property type="entry name" value="Lin1244_N"/>
    <property type="match status" value="1"/>
</dbReference>
<comment type="similarity">
    <text evidence="1">Belongs to the DnaB/DnaD family.</text>
</comment>
<dbReference type="InterPro" id="IPR006343">
    <property type="entry name" value="DnaB/C_C"/>
</dbReference>
<keyword evidence="6" id="KW-1185">Reference proteome</keyword>
<dbReference type="Proteomes" id="UP000254337">
    <property type="component" value="Chromosome"/>
</dbReference>
<sequence length="305" mass="35346">MKRGLDFFSFDVDFFDDEKIQYVSARFGIKGEVCAIRLLTRIYRNGYFLKWDEDAPYLFAKVAGNGFTPDLVNGIVDELAKRGFFDKALLNSFGVLTSHGIQQRYFKACERRKKIEVDERLLLVDPSDFKNLQIRRSTSCYHSEKKCRHHVDISNQNADISNQNADISKQSKVEESRGKERKVDVVKDPATTPYEAFRIYANNIHPISSEIEKDRLLDLIDHYGDEWVCKAIERAVMRNKRNLGYIIGILRRWDSEGYDDEKTFKPQHSHPSQQKNGKQQAISDVMDLLEEYEQEAKNNGIDGNS</sequence>
<feature type="compositionally biased region" description="Basic and acidic residues" evidence="2">
    <location>
        <begin position="169"/>
        <end position="181"/>
    </location>
</feature>
<dbReference type="OrthoDB" id="1047417at2"/>
<dbReference type="InterPro" id="IPR034829">
    <property type="entry name" value="DnaD-like_sf"/>
</dbReference>
<name>A0A346B147_9FIRM</name>
<dbReference type="PANTHER" id="PTHR39196:SF1">
    <property type="entry name" value="PRIMOSOME, DNAD SUBUNIT"/>
    <property type="match status" value="1"/>
</dbReference>
<evidence type="ECO:0000259" key="3">
    <source>
        <dbReference type="Pfam" id="PF07261"/>
    </source>
</evidence>
<dbReference type="AlphaFoldDB" id="A0A346B147"/>
<evidence type="ECO:0000259" key="4">
    <source>
        <dbReference type="Pfam" id="PF14297"/>
    </source>
</evidence>
<dbReference type="KEGG" id="meg:DKB62_09840"/>
<feature type="region of interest" description="Disordered" evidence="2">
    <location>
        <begin position="160"/>
        <end position="181"/>
    </location>
</feature>